<dbReference type="Pfam" id="PF00034">
    <property type="entry name" value="Cytochrom_C"/>
    <property type="match status" value="1"/>
</dbReference>
<protein>
    <submittedName>
        <fullName evidence="9">Cytochrome c family protein</fullName>
    </submittedName>
</protein>
<dbReference type="InterPro" id="IPR036909">
    <property type="entry name" value="Cyt_c-like_dom_sf"/>
</dbReference>
<dbReference type="GO" id="GO:0009055">
    <property type="term" value="F:electron transfer activity"/>
    <property type="evidence" value="ECO:0007669"/>
    <property type="project" value="InterPro"/>
</dbReference>
<evidence type="ECO:0000256" key="2">
    <source>
        <dbReference type="ARBA" id="ARBA00022617"/>
    </source>
</evidence>
<evidence type="ECO:0000256" key="1">
    <source>
        <dbReference type="ARBA" id="ARBA00022448"/>
    </source>
</evidence>
<dbReference type="RefSeq" id="WP_013045614.1">
    <property type="nucleotide sequence ID" value="NC_014010.1"/>
</dbReference>
<dbReference type="Proteomes" id="UP000007460">
    <property type="component" value="Chromosome"/>
</dbReference>
<evidence type="ECO:0000256" key="5">
    <source>
        <dbReference type="ARBA" id="ARBA00023004"/>
    </source>
</evidence>
<evidence type="ECO:0000313" key="10">
    <source>
        <dbReference type="Proteomes" id="UP000007460"/>
    </source>
</evidence>
<keyword evidence="10" id="KW-1185">Reference proteome</keyword>
<feature type="signal peptide" evidence="7">
    <location>
        <begin position="1"/>
        <end position="25"/>
    </location>
</feature>
<keyword evidence="5 6" id="KW-0408">Iron</keyword>
<dbReference type="PRINTS" id="PR00604">
    <property type="entry name" value="CYTCHRMECIAB"/>
</dbReference>
<dbReference type="KEGG" id="apb:SAR116_0742"/>
<dbReference type="eggNOG" id="COG3474">
    <property type="taxonomic scope" value="Bacteria"/>
</dbReference>
<keyword evidence="1" id="KW-0813">Transport</keyword>
<accession>D5BRT8</accession>
<keyword evidence="4" id="KW-0249">Electron transport</keyword>
<evidence type="ECO:0000313" key="9">
    <source>
        <dbReference type="EMBL" id="ADE38985.1"/>
    </source>
</evidence>
<keyword evidence="3 6" id="KW-0479">Metal-binding</keyword>
<dbReference type="InterPro" id="IPR002327">
    <property type="entry name" value="Cyt_c_1A/1B"/>
</dbReference>
<proteinExistence type="predicted"/>
<dbReference type="EMBL" id="CP001751">
    <property type="protein sequence ID" value="ADE38985.1"/>
    <property type="molecule type" value="Genomic_DNA"/>
</dbReference>
<evidence type="ECO:0000256" key="7">
    <source>
        <dbReference type="SAM" id="SignalP"/>
    </source>
</evidence>
<dbReference type="GO" id="GO:0046872">
    <property type="term" value="F:metal ion binding"/>
    <property type="evidence" value="ECO:0007669"/>
    <property type="project" value="UniProtKB-KW"/>
</dbReference>
<feature type="domain" description="Cytochrome c" evidence="8">
    <location>
        <begin position="26"/>
        <end position="125"/>
    </location>
</feature>
<dbReference type="Gene3D" id="1.10.760.10">
    <property type="entry name" value="Cytochrome c-like domain"/>
    <property type="match status" value="1"/>
</dbReference>
<name>D5BRT8_PUNMI</name>
<keyword evidence="2 6" id="KW-0349">Heme</keyword>
<dbReference type="OrthoDB" id="9805828at2"/>
<dbReference type="InterPro" id="IPR009056">
    <property type="entry name" value="Cyt_c-like_dom"/>
</dbReference>
<sequence length="125" mass="13947">MRLKKVLFQLVLTISLCSFGTSAIADDVANGEKVFKRCKACHYADKEKNKTGPHLVNIIGRKAGSIEGYKYSKAMRESGLIWDEATLTAYLKAPKKFLKGTKMVFAGLKKESDIQNVIAYLKTQK</sequence>
<reference evidence="9 10" key="1">
    <citation type="journal article" date="2010" name="J. Bacteriol.">
        <title>Complete genome sequence of "Candidatus Puniceispirillum marinum" IMCC1322, a representative of the SAR116 clade in the Alphaproteobacteria.</title>
        <authorList>
            <person name="Oh H.M."/>
            <person name="Kwon K.K."/>
            <person name="Kang I."/>
            <person name="Kang S.G."/>
            <person name="Lee J.H."/>
            <person name="Kim S.J."/>
            <person name="Cho J.C."/>
        </authorList>
    </citation>
    <scope>NUCLEOTIDE SEQUENCE [LARGE SCALE GENOMIC DNA]</scope>
    <source>
        <strain evidence="9 10">IMCC1322</strain>
    </source>
</reference>
<dbReference type="HOGENOM" id="CLU_060944_2_1_5"/>
<gene>
    <name evidence="9" type="ordered locus">SAR116_0742</name>
</gene>
<keyword evidence="7" id="KW-0732">Signal</keyword>
<dbReference type="PANTHER" id="PTHR11961">
    <property type="entry name" value="CYTOCHROME C"/>
    <property type="match status" value="1"/>
</dbReference>
<evidence type="ECO:0000256" key="4">
    <source>
        <dbReference type="ARBA" id="ARBA00022982"/>
    </source>
</evidence>
<dbReference type="PROSITE" id="PS51007">
    <property type="entry name" value="CYTC"/>
    <property type="match status" value="1"/>
</dbReference>
<dbReference type="AlphaFoldDB" id="D5BRT8"/>
<evidence type="ECO:0000256" key="6">
    <source>
        <dbReference type="PROSITE-ProRule" id="PRU00433"/>
    </source>
</evidence>
<evidence type="ECO:0000259" key="8">
    <source>
        <dbReference type="PROSITE" id="PS51007"/>
    </source>
</evidence>
<dbReference type="STRING" id="488538.SAR116_0742"/>
<dbReference type="SUPFAM" id="SSF46626">
    <property type="entry name" value="Cytochrome c"/>
    <property type="match status" value="1"/>
</dbReference>
<feature type="chain" id="PRO_5003069154" evidence="7">
    <location>
        <begin position="26"/>
        <end position="125"/>
    </location>
</feature>
<evidence type="ECO:0000256" key="3">
    <source>
        <dbReference type="ARBA" id="ARBA00022723"/>
    </source>
</evidence>
<organism evidence="9 10">
    <name type="scientific">Puniceispirillum marinum (strain IMCC1322)</name>
    <dbReference type="NCBI Taxonomy" id="488538"/>
    <lineage>
        <taxon>Bacteria</taxon>
        <taxon>Pseudomonadati</taxon>
        <taxon>Pseudomonadota</taxon>
        <taxon>Alphaproteobacteria</taxon>
        <taxon>Candidatus Puniceispirillales</taxon>
        <taxon>Candidatus Puniceispirillaceae</taxon>
        <taxon>Candidatus Puniceispirillum</taxon>
    </lineage>
</organism>
<dbReference type="GO" id="GO:0020037">
    <property type="term" value="F:heme binding"/>
    <property type="evidence" value="ECO:0007669"/>
    <property type="project" value="InterPro"/>
</dbReference>